<evidence type="ECO:0000256" key="5">
    <source>
        <dbReference type="ARBA" id="ARBA00023098"/>
    </source>
</evidence>
<evidence type="ECO:0000256" key="3">
    <source>
        <dbReference type="ARBA" id="ARBA00022692"/>
    </source>
</evidence>
<evidence type="ECO:0000256" key="7">
    <source>
        <dbReference type="ARBA" id="ARBA00023315"/>
    </source>
</evidence>
<organism evidence="10 11">
    <name type="scientific">Novosphingobium anseongense</name>
    <dbReference type="NCBI Taxonomy" id="3133436"/>
    <lineage>
        <taxon>Bacteria</taxon>
        <taxon>Pseudomonadati</taxon>
        <taxon>Pseudomonadota</taxon>
        <taxon>Alphaproteobacteria</taxon>
        <taxon>Sphingomonadales</taxon>
        <taxon>Sphingomonadaceae</taxon>
        <taxon>Novosphingobium</taxon>
    </lineage>
</organism>
<evidence type="ECO:0000256" key="6">
    <source>
        <dbReference type="ARBA" id="ARBA00023136"/>
    </source>
</evidence>
<keyword evidence="6 8" id="KW-0472">Membrane</keyword>
<evidence type="ECO:0000313" key="10">
    <source>
        <dbReference type="EMBL" id="MEJ5975524.1"/>
    </source>
</evidence>
<sequence>MIRPLGWLLVAIRLGLMLAWLGLCIVLYYIWRTLRPTNPWPSVFLGGIAWIAGVEVTRTGTQTPGHHGLRGAFLLANHVSWIDIPAIAGTTGSAFVAHDGLAAIGPLRWLCDMNDTVFVARHDRASVGHQVEQVREAIRDTGALTIFPEGTTSDGTDLLPFKSSLLSALDPIPAGIAVQPIWLDYGAEAGDIAWVGEEPGLDNFLRILARARPVALTLHFLPPLKGEALTNRKTLATAARAAIVEAMNR</sequence>
<dbReference type="SUPFAM" id="SSF69593">
    <property type="entry name" value="Glycerol-3-phosphate (1)-acyltransferase"/>
    <property type="match status" value="1"/>
</dbReference>
<evidence type="ECO:0000256" key="8">
    <source>
        <dbReference type="SAM" id="Phobius"/>
    </source>
</evidence>
<feature type="domain" description="Phospholipid/glycerol acyltransferase" evidence="9">
    <location>
        <begin position="72"/>
        <end position="186"/>
    </location>
</feature>
<comment type="caution">
    <text evidence="10">The sequence shown here is derived from an EMBL/GenBank/DDBJ whole genome shotgun (WGS) entry which is preliminary data.</text>
</comment>
<dbReference type="InterPro" id="IPR002123">
    <property type="entry name" value="Plipid/glycerol_acylTrfase"/>
</dbReference>
<keyword evidence="4 8" id="KW-1133">Transmembrane helix</keyword>
<accession>A0ABU8RR40</accession>
<name>A0ABU8RR40_9SPHN</name>
<keyword evidence="5" id="KW-0443">Lipid metabolism</keyword>
<evidence type="ECO:0000256" key="1">
    <source>
        <dbReference type="ARBA" id="ARBA00004370"/>
    </source>
</evidence>
<keyword evidence="7 10" id="KW-0012">Acyltransferase</keyword>
<evidence type="ECO:0000256" key="2">
    <source>
        <dbReference type="ARBA" id="ARBA00022679"/>
    </source>
</evidence>
<dbReference type="EMBL" id="JBBHJZ010000001">
    <property type="protein sequence ID" value="MEJ5975524.1"/>
    <property type="molecule type" value="Genomic_DNA"/>
</dbReference>
<evidence type="ECO:0000313" key="11">
    <source>
        <dbReference type="Proteomes" id="UP001361239"/>
    </source>
</evidence>
<dbReference type="GO" id="GO:0016746">
    <property type="term" value="F:acyltransferase activity"/>
    <property type="evidence" value="ECO:0007669"/>
    <property type="project" value="UniProtKB-KW"/>
</dbReference>
<evidence type="ECO:0000259" key="9">
    <source>
        <dbReference type="SMART" id="SM00563"/>
    </source>
</evidence>
<keyword evidence="11" id="KW-1185">Reference proteome</keyword>
<keyword evidence="2" id="KW-0808">Transferase</keyword>
<dbReference type="Proteomes" id="UP001361239">
    <property type="component" value="Unassembled WGS sequence"/>
</dbReference>
<evidence type="ECO:0000256" key="4">
    <source>
        <dbReference type="ARBA" id="ARBA00022989"/>
    </source>
</evidence>
<proteinExistence type="predicted"/>
<dbReference type="RefSeq" id="WP_339585468.1">
    <property type="nucleotide sequence ID" value="NZ_JBBHJZ010000001.1"/>
</dbReference>
<gene>
    <name evidence="10" type="ORF">WG901_02660</name>
</gene>
<dbReference type="PANTHER" id="PTHR23063:SF52">
    <property type="entry name" value="LYSOPHOSPHATIDYLCHOLINE ACYLTRANSFERASE"/>
    <property type="match status" value="1"/>
</dbReference>
<comment type="subcellular location">
    <subcellularLocation>
        <location evidence="1">Membrane</location>
    </subcellularLocation>
</comment>
<feature type="transmembrane region" description="Helical" evidence="8">
    <location>
        <begin position="7"/>
        <end position="31"/>
    </location>
</feature>
<keyword evidence="3 8" id="KW-0812">Transmembrane</keyword>
<reference evidence="10 11" key="1">
    <citation type="submission" date="2024-03" db="EMBL/GenBank/DDBJ databases">
        <authorList>
            <person name="Jo J.-H."/>
        </authorList>
    </citation>
    <scope>NUCLEOTIDE SEQUENCE [LARGE SCALE GENOMIC DNA]</scope>
    <source>
        <strain evidence="10 11">PS1R-30</strain>
    </source>
</reference>
<protein>
    <submittedName>
        <fullName evidence="10">Lysophospholipid acyltransferase family protein</fullName>
    </submittedName>
</protein>
<dbReference type="Pfam" id="PF01553">
    <property type="entry name" value="Acyltransferase"/>
    <property type="match status" value="1"/>
</dbReference>
<dbReference type="SMART" id="SM00563">
    <property type="entry name" value="PlsC"/>
    <property type="match status" value="1"/>
</dbReference>
<dbReference type="CDD" id="cd07989">
    <property type="entry name" value="LPLAT_AGPAT-like"/>
    <property type="match status" value="1"/>
</dbReference>
<dbReference type="PANTHER" id="PTHR23063">
    <property type="entry name" value="PHOSPHOLIPID ACYLTRANSFERASE"/>
    <property type="match status" value="1"/>
</dbReference>